<evidence type="ECO:0000313" key="1">
    <source>
        <dbReference type="EMBL" id="KAJ8615125.1"/>
    </source>
</evidence>
<proteinExistence type="predicted"/>
<reference evidence="1 2" key="1">
    <citation type="journal article" date="2022" name="Hortic Res">
        <title>A haplotype resolved chromosomal level avocado genome allows analysis of novel avocado genes.</title>
        <authorList>
            <person name="Nath O."/>
            <person name="Fletcher S.J."/>
            <person name="Hayward A."/>
            <person name="Shaw L.M."/>
            <person name="Masouleh A.K."/>
            <person name="Furtado A."/>
            <person name="Henry R.J."/>
            <person name="Mitter N."/>
        </authorList>
    </citation>
    <scope>NUCLEOTIDE SEQUENCE [LARGE SCALE GENOMIC DNA]</scope>
    <source>
        <strain evidence="2">cv. Hass</strain>
    </source>
</reference>
<evidence type="ECO:0000313" key="2">
    <source>
        <dbReference type="Proteomes" id="UP001234297"/>
    </source>
</evidence>
<gene>
    <name evidence="1" type="ORF">MRB53_034497</name>
</gene>
<keyword evidence="2" id="KW-1185">Reference proteome</keyword>
<accession>A0ACC2K210</accession>
<protein>
    <submittedName>
        <fullName evidence="1">Uncharacterized protein</fullName>
    </submittedName>
</protein>
<dbReference type="EMBL" id="CM056820">
    <property type="protein sequence ID" value="KAJ8615125.1"/>
    <property type="molecule type" value="Genomic_DNA"/>
</dbReference>
<dbReference type="Proteomes" id="UP001234297">
    <property type="component" value="Chromosome 12"/>
</dbReference>
<name>A0ACC2K210_PERAE</name>
<comment type="caution">
    <text evidence="1">The sequence shown here is derived from an EMBL/GenBank/DDBJ whole genome shotgun (WGS) entry which is preliminary data.</text>
</comment>
<sequence>MFTMRLHSSLCGVTMSFTQPDTSESLTASNDLTTGDDPPRAQARLSEGGRRGSQLAMARNERKGKEEGRLTLFT</sequence>
<organism evidence="1 2">
    <name type="scientific">Persea americana</name>
    <name type="common">Avocado</name>
    <dbReference type="NCBI Taxonomy" id="3435"/>
    <lineage>
        <taxon>Eukaryota</taxon>
        <taxon>Viridiplantae</taxon>
        <taxon>Streptophyta</taxon>
        <taxon>Embryophyta</taxon>
        <taxon>Tracheophyta</taxon>
        <taxon>Spermatophyta</taxon>
        <taxon>Magnoliopsida</taxon>
        <taxon>Magnoliidae</taxon>
        <taxon>Laurales</taxon>
        <taxon>Lauraceae</taxon>
        <taxon>Persea</taxon>
    </lineage>
</organism>